<sequence length="88" mass="9568">MIGIVIIGVMIAVWGITAVISGKLPFISRYHGVEKIPLHSRIEGGAALFVGIVMTAQYFMLLQPVTIMVIILMICITAFVLEIALKVL</sequence>
<evidence type="ECO:0008006" key="4">
    <source>
        <dbReference type="Google" id="ProtNLM"/>
    </source>
</evidence>
<name>A0ABQ0B9Y6_9FIRM</name>
<keyword evidence="1" id="KW-0472">Membrane</keyword>
<comment type="caution">
    <text evidence="2">The sequence shown here is derived from an EMBL/GenBank/DDBJ whole genome shotgun (WGS) entry which is preliminary data.</text>
</comment>
<reference evidence="2 3" key="1">
    <citation type="submission" date="2024-04" db="EMBL/GenBank/DDBJ databases">
        <title>Defined microbial consortia suppress multidrug-resistant proinflammatory Enterobacteriaceae via ecological control.</title>
        <authorList>
            <person name="Furuichi M."/>
            <person name="Kawaguchi T."/>
            <person name="Pust M."/>
            <person name="Yasuma K."/>
            <person name="Plichta D."/>
            <person name="Hasegawa N."/>
            <person name="Ohya T."/>
            <person name="Bhattarai S."/>
            <person name="Sasajima S."/>
            <person name="Aoto Y."/>
            <person name="Tuganbaev T."/>
            <person name="Yaginuma M."/>
            <person name="Ueda M."/>
            <person name="Okahashi N."/>
            <person name="Amafuji K."/>
            <person name="Kiridooshi Y."/>
            <person name="Sugita K."/>
            <person name="Strazar M."/>
            <person name="Skelly A."/>
            <person name="Suda W."/>
            <person name="Hattori M."/>
            <person name="Nakamoto N."/>
            <person name="Caballero S."/>
            <person name="Norman J."/>
            <person name="Olle B."/>
            <person name="Tanoue T."/>
            <person name="Arita M."/>
            <person name="Bucci V."/>
            <person name="Atarashi K."/>
            <person name="Xavier R."/>
            <person name="Honda K."/>
        </authorList>
    </citation>
    <scope>NUCLEOTIDE SEQUENCE [LARGE SCALE GENOMIC DNA]</scope>
    <source>
        <strain evidence="3">k04-0078-D8-1</strain>
    </source>
</reference>
<proteinExistence type="predicted"/>
<feature type="transmembrane region" description="Helical" evidence="1">
    <location>
        <begin position="38"/>
        <end position="59"/>
    </location>
</feature>
<dbReference type="RefSeq" id="WP_390405477.1">
    <property type="nucleotide sequence ID" value="NZ_BAABYW010000001.1"/>
</dbReference>
<keyword evidence="1" id="KW-1133">Transmembrane helix</keyword>
<dbReference type="EMBL" id="BAABYW010000001">
    <property type="protein sequence ID" value="GAA6408258.1"/>
    <property type="molecule type" value="Genomic_DNA"/>
</dbReference>
<evidence type="ECO:0000313" key="2">
    <source>
        <dbReference type="EMBL" id="GAA6408258.1"/>
    </source>
</evidence>
<gene>
    <name evidence="2" type="ORF">K040078D81_23750</name>
</gene>
<dbReference type="Proteomes" id="UP001600943">
    <property type="component" value="Unassembled WGS sequence"/>
</dbReference>
<accession>A0ABQ0B9Y6</accession>
<protein>
    <recommendedName>
        <fullName evidence="4">DUF3784 domain-containing protein</fullName>
    </recommendedName>
</protein>
<keyword evidence="1" id="KW-0812">Transmembrane</keyword>
<organism evidence="2 3">
    <name type="scientific">Blautia hominis</name>
    <dbReference type="NCBI Taxonomy" id="2025493"/>
    <lineage>
        <taxon>Bacteria</taxon>
        <taxon>Bacillati</taxon>
        <taxon>Bacillota</taxon>
        <taxon>Clostridia</taxon>
        <taxon>Lachnospirales</taxon>
        <taxon>Lachnospiraceae</taxon>
        <taxon>Blautia</taxon>
    </lineage>
</organism>
<evidence type="ECO:0000313" key="3">
    <source>
        <dbReference type="Proteomes" id="UP001600943"/>
    </source>
</evidence>
<keyword evidence="3" id="KW-1185">Reference proteome</keyword>
<evidence type="ECO:0000256" key="1">
    <source>
        <dbReference type="SAM" id="Phobius"/>
    </source>
</evidence>
<feature type="transmembrane region" description="Helical" evidence="1">
    <location>
        <begin position="65"/>
        <end position="85"/>
    </location>
</feature>
<feature type="transmembrane region" description="Helical" evidence="1">
    <location>
        <begin position="6"/>
        <end position="26"/>
    </location>
</feature>